<dbReference type="GO" id="GO:0004519">
    <property type="term" value="F:endonuclease activity"/>
    <property type="evidence" value="ECO:0007669"/>
    <property type="project" value="UniProtKB-KW"/>
</dbReference>
<dbReference type="InterPro" id="IPR011335">
    <property type="entry name" value="Restrct_endonuc-II-like"/>
</dbReference>
<dbReference type="HOGENOM" id="CLU_1531324_0_0_5"/>
<sequence length="175" mass="19132">MTGLDWKGMIMTTEGDLTTTEKGQNFEKEVAAIYEALGYKVERNVQVKGHQVDLLVTRSLAGARTITYMIDAKNRSSGSVGINDFASFSTTATRLFLDGAITGAIMVTNADFSQIASGQALDSNNLRLMTINELRNEIFNPSEALTRTIIDYEAREINAEYIALDAESNLAHVIG</sequence>
<protein>
    <submittedName>
        <fullName evidence="2">Restriction endonuclease type II-like protein</fullName>
    </submittedName>
</protein>
<dbReference type="GO" id="GO:0003677">
    <property type="term" value="F:DNA binding"/>
    <property type="evidence" value="ECO:0007669"/>
    <property type="project" value="InterPro"/>
</dbReference>
<keyword evidence="2" id="KW-0255">Endonuclease</keyword>
<gene>
    <name evidence="2" type="ORF">RGR602_PB00059</name>
</gene>
<keyword evidence="2" id="KW-0540">Nuclease</keyword>
<geneLocation type="plasmid" evidence="2 3">
    <name>pRgalR602b</name>
</geneLocation>
<dbReference type="Gene3D" id="3.40.1350.10">
    <property type="match status" value="1"/>
</dbReference>
<accession>A0A0B4X681</accession>
<evidence type="ECO:0000313" key="2">
    <source>
        <dbReference type="EMBL" id="AJD43599.1"/>
    </source>
</evidence>
<reference evidence="2 3" key="1">
    <citation type="submission" date="2013-11" db="EMBL/GenBank/DDBJ databases">
        <title>Complete genome sequence of Rhizobium gallicum bv. gallicum R602.</title>
        <authorList>
            <person name="Bustos P."/>
            <person name="Santamaria R.I."/>
            <person name="Lozano L."/>
            <person name="Acosta J.L."/>
            <person name="Ormeno-Orrillo E."/>
            <person name="Rogel M.A."/>
            <person name="Romero D."/>
            <person name="Cevallos M.A."/>
            <person name="Martinez-Romero E."/>
            <person name="Gonzalez V."/>
        </authorList>
    </citation>
    <scope>NUCLEOTIDE SEQUENCE [LARGE SCALE GENOMIC DNA]</scope>
    <source>
        <strain evidence="2 3">R602</strain>
        <plasmid evidence="2 3">pRgalR602b</plasmid>
    </source>
</reference>
<keyword evidence="2" id="KW-0614">Plasmid</keyword>
<dbReference type="GO" id="GO:0009307">
    <property type="term" value="P:DNA restriction-modification system"/>
    <property type="evidence" value="ECO:0007669"/>
    <property type="project" value="InterPro"/>
</dbReference>
<dbReference type="KEGG" id="rga:RGR602_PB00059"/>
<feature type="domain" description="Restriction endonuclease type IV Mrr" evidence="1">
    <location>
        <begin position="22"/>
        <end position="136"/>
    </location>
</feature>
<dbReference type="AlphaFoldDB" id="A0A0B4X681"/>
<dbReference type="InterPro" id="IPR011856">
    <property type="entry name" value="tRNA_endonuc-like_dom_sf"/>
</dbReference>
<dbReference type="Proteomes" id="UP000031368">
    <property type="component" value="Plasmid pRgalR602b"/>
</dbReference>
<keyword evidence="2" id="KW-0378">Hydrolase</keyword>
<organism evidence="2 3">
    <name type="scientific">Rhizobium gallicum bv. gallicum R602sp</name>
    <dbReference type="NCBI Taxonomy" id="1041138"/>
    <lineage>
        <taxon>Bacteria</taxon>
        <taxon>Pseudomonadati</taxon>
        <taxon>Pseudomonadota</taxon>
        <taxon>Alphaproteobacteria</taxon>
        <taxon>Hyphomicrobiales</taxon>
        <taxon>Rhizobiaceae</taxon>
        <taxon>Rhizobium/Agrobacterium group</taxon>
        <taxon>Rhizobium</taxon>
    </lineage>
</organism>
<dbReference type="SUPFAM" id="SSF52980">
    <property type="entry name" value="Restriction endonuclease-like"/>
    <property type="match status" value="1"/>
</dbReference>
<name>A0A0B4X681_9HYPH</name>
<keyword evidence="3" id="KW-1185">Reference proteome</keyword>
<dbReference type="InterPro" id="IPR007560">
    <property type="entry name" value="Restrct_endonuc_IV_Mrr"/>
</dbReference>
<proteinExistence type="predicted"/>
<dbReference type="EMBL" id="CP006879">
    <property type="protein sequence ID" value="AJD43599.1"/>
    <property type="molecule type" value="Genomic_DNA"/>
</dbReference>
<dbReference type="Pfam" id="PF04471">
    <property type="entry name" value="Mrr_cat"/>
    <property type="match status" value="1"/>
</dbReference>
<evidence type="ECO:0000313" key="3">
    <source>
        <dbReference type="Proteomes" id="UP000031368"/>
    </source>
</evidence>
<evidence type="ECO:0000259" key="1">
    <source>
        <dbReference type="Pfam" id="PF04471"/>
    </source>
</evidence>